<dbReference type="Proteomes" id="UP000555103">
    <property type="component" value="Unassembled WGS sequence"/>
</dbReference>
<accession>A0A840CQG7</accession>
<dbReference type="EMBL" id="JACIEP010000007">
    <property type="protein sequence ID" value="MBB4036348.1"/>
    <property type="molecule type" value="Genomic_DNA"/>
</dbReference>
<protein>
    <submittedName>
        <fullName evidence="9">Fucose 4-O-acetylase-like acetyltransferase</fullName>
    </submittedName>
</protein>
<dbReference type="PANTHER" id="PTHR40074">
    <property type="entry name" value="O-ACETYLTRANSFERASE WECH"/>
    <property type="match status" value="1"/>
</dbReference>
<feature type="transmembrane region" description="Helical" evidence="7">
    <location>
        <begin position="290"/>
        <end position="310"/>
    </location>
</feature>
<dbReference type="RefSeq" id="WP_183307251.1">
    <property type="nucleotide sequence ID" value="NZ_JACIEP010000007.1"/>
</dbReference>
<dbReference type="GO" id="GO:0005886">
    <property type="term" value="C:plasma membrane"/>
    <property type="evidence" value="ECO:0007669"/>
    <property type="project" value="UniProtKB-SubCell"/>
</dbReference>
<feature type="transmembrane region" description="Helical" evidence="7">
    <location>
        <begin position="112"/>
        <end position="130"/>
    </location>
</feature>
<keyword evidence="3" id="KW-1003">Cell membrane</keyword>
<evidence type="ECO:0000256" key="2">
    <source>
        <dbReference type="ARBA" id="ARBA00007400"/>
    </source>
</evidence>
<keyword evidence="10" id="KW-1185">Reference proteome</keyword>
<feature type="transmembrane region" description="Helical" evidence="7">
    <location>
        <begin position="234"/>
        <end position="250"/>
    </location>
</feature>
<feature type="transmembrane region" description="Helical" evidence="7">
    <location>
        <begin position="262"/>
        <end position="284"/>
    </location>
</feature>
<evidence type="ECO:0000313" key="10">
    <source>
        <dbReference type="Proteomes" id="UP000555103"/>
    </source>
</evidence>
<reference evidence="9 10" key="1">
    <citation type="submission" date="2020-08" db="EMBL/GenBank/DDBJ databases">
        <title>Genomic Encyclopedia of Type Strains, Phase IV (KMG-IV): sequencing the most valuable type-strain genomes for metagenomic binning, comparative biology and taxonomic classification.</title>
        <authorList>
            <person name="Goeker M."/>
        </authorList>
    </citation>
    <scope>NUCLEOTIDE SEQUENCE [LARGE SCALE GENOMIC DNA]</scope>
    <source>
        <strain evidence="9 10">DSM 104969</strain>
    </source>
</reference>
<gene>
    <name evidence="9" type="ORF">GGR21_002250</name>
</gene>
<feature type="transmembrane region" description="Helical" evidence="7">
    <location>
        <begin position="195"/>
        <end position="214"/>
    </location>
</feature>
<dbReference type="PANTHER" id="PTHR40074:SF2">
    <property type="entry name" value="O-ACETYLTRANSFERASE WECH"/>
    <property type="match status" value="1"/>
</dbReference>
<proteinExistence type="inferred from homology"/>
<dbReference type="GO" id="GO:0009246">
    <property type="term" value="P:enterobacterial common antigen biosynthetic process"/>
    <property type="evidence" value="ECO:0007669"/>
    <property type="project" value="TreeGrafter"/>
</dbReference>
<organism evidence="9 10">
    <name type="scientific">Dysgonomonas hofstadii</name>
    <dbReference type="NCBI Taxonomy" id="637886"/>
    <lineage>
        <taxon>Bacteria</taxon>
        <taxon>Pseudomonadati</taxon>
        <taxon>Bacteroidota</taxon>
        <taxon>Bacteroidia</taxon>
        <taxon>Bacteroidales</taxon>
        <taxon>Dysgonomonadaceae</taxon>
        <taxon>Dysgonomonas</taxon>
    </lineage>
</organism>
<comment type="subcellular location">
    <subcellularLocation>
        <location evidence="1">Cell membrane</location>
        <topology evidence="1">Multi-pass membrane protein</topology>
    </subcellularLocation>
</comment>
<comment type="caution">
    <text evidence="9">The sequence shown here is derived from an EMBL/GenBank/DDBJ whole genome shotgun (WGS) entry which is preliminary data.</text>
</comment>
<dbReference type="AlphaFoldDB" id="A0A840CQG7"/>
<evidence type="ECO:0000259" key="8">
    <source>
        <dbReference type="Pfam" id="PF01757"/>
    </source>
</evidence>
<feature type="transmembrane region" description="Helical" evidence="7">
    <location>
        <begin position="72"/>
        <end position="92"/>
    </location>
</feature>
<sequence length="318" mass="36974">MTLSKGRNVTLDYMRLILIILVISGHSDISTYGLLGWFFSDAFARFTVPIFLIINGYYFADIAHDKEKVKKYIKRLFIIYITWTVIYLPFLWYMTGGGKKLILINLLTGYYHLWYIAALIGATFVIYFTRKVSMAKLLVVAYILFLIGYVIQKAYLLDIHIYMYPTIVRTFLFMGFPFMFLGYYIKKNGLEDKAFFRSTGMVVLSGILLIMLMAESTFVYYFKLGEADPVKDELYFVVPFLAPLIFLSVLKYSKYEQGGDGYMAKLVSVIYFIHIMAIFIITGSPYKADVFMFPMYFFLSMLLSVAVIELNKRIKIFL</sequence>
<keyword evidence="4 7" id="KW-0812">Transmembrane</keyword>
<dbReference type="Pfam" id="PF01757">
    <property type="entry name" value="Acyl_transf_3"/>
    <property type="match status" value="1"/>
</dbReference>
<name>A0A840CQG7_9BACT</name>
<evidence type="ECO:0000256" key="4">
    <source>
        <dbReference type="ARBA" id="ARBA00022692"/>
    </source>
</evidence>
<keyword evidence="5 7" id="KW-1133">Transmembrane helix</keyword>
<evidence type="ECO:0000256" key="6">
    <source>
        <dbReference type="ARBA" id="ARBA00023136"/>
    </source>
</evidence>
<feature type="transmembrane region" description="Helical" evidence="7">
    <location>
        <begin position="161"/>
        <end position="183"/>
    </location>
</feature>
<comment type="similarity">
    <text evidence="2">Belongs to the acyltransferase 3 family.</text>
</comment>
<evidence type="ECO:0000313" key="9">
    <source>
        <dbReference type="EMBL" id="MBB4036348.1"/>
    </source>
</evidence>
<evidence type="ECO:0000256" key="3">
    <source>
        <dbReference type="ARBA" id="ARBA00022475"/>
    </source>
</evidence>
<dbReference type="InterPro" id="IPR002656">
    <property type="entry name" value="Acyl_transf_3_dom"/>
</dbReference>
<evidence type="ECO:0000256" key="7">
    <source>
        <dbReference type="SAM" id="Phobius"/>
    </source>
</evidence>
<dbReference type="GO" id="GO:0016413">
    <property type="term" value="F:O-acetyltransferase activity"/>
    <property type="evidence" value="ECO:0007669"/>
    <property type="project" value="TreeGrafter"/>
</dbReference>
<keyword evidence="9" id="KW-0808">Transferase</keyword>
<feature type="domain" description="Acyltransferase 3" evidence="8">
    <location>
        <begin position="10"/>
        <end position="307"/>
    </location>
</feature>
<feature type="transmembrane region" description="Helical" evidence="7">
    <location>
        <begin position="137"/>
        <end position="155"/>
    </location>
</feature>
<evidence type="ECO:0000256" key="5">
    <source>
        <dbReference type="ARBA" id="ARBA00022989"/>
    </source>
</evidence>
<evidence type="ECO:0000256" key="1">
    <source>
        <dbReference type="ARBA" id="ARBA00004651"/>
    </source>
</evidence>
<keyword evidence="6 7" id="KW-0472">Membrane</keyword>
<feature type="transmembrane region" description="Helical" evidence="7">
    <location>
        <begin position="43"/>
        <end position="60"/>
    </location>
</feature>